<feature type="signal peptide" evidence="1">
    <location>
        <begin position="1"/>
        <end position="17"/>
    </location>
</feature>
<dbReference type="Gramene" id="QL06p032295:mrna">
    <property type="protein sequence ID" value="QL06p032295:mrna"/>
    <property type="gene ID" value="QL06p032295"/>
</dbReference>
<dbReference type="InParanoid" id="A0A7N2LZL7"/>
<feature type="chain" id="PRO_5029869183" description="Endonuclease/exonuclease/phosphatase domain-containing protein" evidence="1">
    <location>
        <begin position="18"/>
        <end position="275"/>
    </location>
</feature>
<organism evidence="2 3">
    <name type="scientific">Quercus lobata</name>
    <name type="common">Valley oak</name>
    <dbReference type="NCBI Taxonomy" id="97700"/>
    <lineage>
        <taxon>Eukaryota</taxon>
        <taxon>Viridiplantae</taxon>
        <taxon>Streptophyta</taxon>
        <taxon>Embryophyta</taxon>
        <taxon>Tracheophyta</taxon>
        <taxon>Spermatophyta</taxon>
        <taxon>Magnoliopsida</taxon>
        <taxon>eudicotyledons</taxon>
        <taxon>Gunneridae</taxon>
        <taxon>Pentapetalae</taxon>
        <taxon>rosids</taxon>
        <taxon>fabids</taxon>
        <taxon>Fagales</taxon>
        <taxon>Fagaceae</taxon>
        <taxon>Quercus</taxon>
    </lineage>
</organism>
<keyword evidence="3" id="KW-1185">Reference proteome</keyword>
<reference evidence="2" key="2">
    <citation type="submission" date="2021-01" db="UniProtKB">
        <authorList>
            <consortium name="EnsemblPlants"/>
        </authorList>
    </citation>
    <scope>IDENTIFICATION</scope>
</reference>
<dbReference type="Proteomes" id="UP000594261">
    <property type="component" value="Chromosome 6"/>
</dbReference>
<dbReference type="PANTHER" id="PTHR35218:SF7">
    <property type="entry name" value="ENDONUCLEASE_EXONUCLEASE_PHOSPHATASE"/>
    <property type="match status" value="1"/>
</dbReference>
<dbReference type="EMBL" id="LRBV02000006">
    <property type="status" value="NOT_ANNOTATED_CDS"/>
    <property type="molecule type" value="Genomic_DNA"/>
</dbReference>
<evidence type="ECO:0000313" key="3">
    <source>
        <dbReference type="Proteomes" id="UP000594261"/>
    </source>
</evidence>
<dbReference type="SUPFAM" id="SSF56219">
    <property type="entry name" value="DNase I-like"/>
    <property type="match status" value="1"/>
</dbReference>
<reference evidence="2 3" key="1">
    <citation type="journal article" date="2016" name="G3 (Bethesda)">
        <title>First Draft Assembly and Annotation of the Genome of a California Endemic Oak Quercus lobata Nee (Fagaceae).</title>
        <authorList>
            <person name="Sork V.L."/>
            <person name="Fitz-Gibbon S.T."/>
            <person name="Puiu D."/>
            <person name="Crepeau M."/>
            <person name="Gugger P.F."/>
            <person name="Sherman R."/>
            <person name="Stevens K."/>
            <person name="Langley C.H."/>
            <person name="Pellegrini M."/>
            <person name="Salzberg S.L."/>
        </authorList>
    </citation>
    <scope>NUCLEOTIDE SEQUENCE [LARGE SCALE GENOMIC DNA]</scope>
    <source>
        <strain evidence="2 3">cv. SW786</strain>
    </source>
</reference>
<sequence length="275" mass="31337">MLCFYLLLCFYCYGREGEPYQASNLPMKVLGWNYRSIYNAVTIRALKAHVKGNSPDIIFLSETKASIHRMKLVLKAIKFVDICVVEAKGIAGGICVMWKSSLSIHQVEYNKNLITLKVSDALCNWLLVCIGDFNFTINDKEIFGGNKRGKSSATNFLKELIFEFGAIDLGFAYHSGLKPPGSKTMGATLLLEKAWNEETRGSAFFKLYKKQAKTREALHKGNKEVFGHCQVRINLLMDKIFEVQKRPPFENNGRIDQELQIKLSKCLFRSENLWK</sequence>
<dbReference type="EnsemblPlants" id="QL06p032295:mrna">
    <property type="protein sequence ID" value="QL06p032295:mrna"/>
    <property type="gene ID" value="QL06p032295"/>
</dbReference>
<name>A0A7N2LZL7_QUELO</name>
<keyword evidence="1" id="KW-0732">Signal</keyword>
<protein>
    <recommendedName>
        <fullName evidence="4">Endonuclease/exonuclease/phosphatase domain-containing protein</fullName>
    </recommendedName>
</protein>
<dbReference type="Gene3D" id="3.60.10.10">
    <property type="entry name" value="Endonuclease/exonuclease/phosphatase"/>
    <property type="match status" value="1"/>
</dbReference>
<dbReference type="PANTHER" id="PTHR35218">
    <property type="entry name" value="RNASE H DOMAIN-CONTAINING PROTEIN"/>
    <property type="match status" value="1"/>
</dbReference>
<evidence type="ECO:0000256" key="1">
    <source>
        <dbReference type="SAM" id="SignalP"/>
    </source>
</evidence>
<dbReference type="InterPro" id="IPR036691">
    <property type="entry name" value="Endo/exonu/phosph_ase_sf"/>
</dbReference>
<evidence type="ECO:0008006" key="4">
    <source>
        <dbReference type="Google" id="ProtNLM"/>
    </source>
</evidence>
<proteinExistence type="predicted"/>
<dbReference type="AlphaFoldDB" id="A0A7N2LZL7"/>
<evidence type="ECO:0000313" key="2">
    <source>
        <dbReference type="EnsemblPlants" id="QL06p032295:mrna"/>
    </source>
</evidence>
<accession>A0A7N2LZL7</accession>